<keyword evidence="1" id="KW-1133">Transmembrane helix</keyword>
<dbReference type="AlphaFoldDB" id="A0A2H0TX19"/>
<evidence type="ECO:0000313" key="3">
    <source>
        <dbReference type="Proteomes" id="UP000231530"/>
    </source>
</evidence>
<evidence type="ECO:0000313" key="2">
    <source>
        <dbReference type="EMBL" id="PIR76685.1"/>
    </source>
</evidence>
<feature type="transmembrane region" description="Helical" evidence="1">
    <location>
        <begin position="40"/>
        <end position="64"/>
    </location>
</feature>
<name>A0A2H0TX19_9BACT</name>
<proteinExistence type="predicted"/>
<comment type="caution">
    <text evidence="2">The sequence shown here is derived from an EMBL/GenBank/DDBJ whole genome shotgun (WGS) entry which is preliminary data.</text>
</comment>
<gene>
    <name evidence="2" type="ORF">COU32_00825</name>
</gene>
<keyword evidence="1" id="KW-0812">Transmembrane</keyword>
<evidence type="ECO:0000256" key="1">
    <source>
        <dbReference type="SAM" id="Phobius"/>
    </source>
</evidence>
<dbReference type="Proteomes" id="UP000231530">
    <property type="component" value="Unassembled WGS sequence"/>
</dbReference>
<feature type="transmembrane region" description="Helical" evidence="1">
    <location>
        <begin position="199"/>
        <end position="220"/>
    </location>
</feature>
<accession>A0A2H0TX19</accession>
<reference evidence="3" key="1">
    <citation type="submission" date="2017-09" db="EMBL/GenBank/DDBJ databases">
        <title>Depth-based differentiation of microbial function through sediment-hosted aquifers and enrichment of novel symbionts in the deep terrestrial subsurface.</title>
        <authorList>
            <person name="Probst A.J."/>
            <person name="Ladd B."/>
            <person name="Jarett J.K."/>
            <person name="Geller-Mcgrath D.E."/>
            <person name="Sieber C.M.K."/>
            <person name="Emerson J.B."/>
            <person name="Anantharaman K."/>
            <person name="Thomas B.C."/>
            <person name="Malmstrom R."/>
            <person name="Stieglmeier M."/>
            <person name="Klingl A."/>
            <person name="Woyke T."/>
            <person name="Ryan C.M."/>
            <person name="Banfield J.F."/>
        </authorList>
    </citation>
    <scope>NUCLEOTIDE SEQUENCE [LARGE SCALE GENOMIC DNA]</scope>
</reference>
<dbReference type="EMBL" id="PFBY01000011">
    <property type="protein sequence ID" value="PIR76685.1"/>
    <property type="molecule type" value="Genomic_DNA"/>
</dbReference>
<sequence length="223" mass="25408">MNKTRMPFSIIIDVLFEGSFSLMLLFFLNPIAVFQEKKYILMFLCVILFLTSIFLVGVLLKYIFYSLRIEGMTLIETSVFLTEKRIHISDITKVTTQDYSLANEGPTNPLASISTFLLTVISLISILLTILLNRGRSHGTRMILLTPNFPSVPIKKNILFSIQQLKPDIKFDESVQMIVSKKLAKQLGLEISPRKKDPWYMKVLLGILVIMIIVVVAKLYTSI</sequence>
<feature type="transmembrane region" description="Helical" evidence="1">
    <location>
        <begin position="6"/>
        <end position="28"/>
    </location>
</feature>
<feature type="transmembrane region" description="Helical" evidence="1">
    <location>
        <begin position="110"/>
        <end position="132"/>
    </location>
</feature>
<keyword evidence="1" id="KW-0472">Membrane</keyword>
<organism evidence="2 3">
    <name type="scientific">Candidatus Magasanikbacteria bacterium CG10_big_fil_rev_8_21_14_0_10_42_10</name>
    <dbReference type="NCBI Taxonomy" id="1974649"/>
    <lineage>
        <taxon>Bacteria</taxon>
        <taxon>Candidatus Magasanikiibacteriota</taxon>
    </lineage>
</organism>
<protein>
    <submittedName>
        <fullName evidence="2">Uncharacterized protein</fullName>
    </submittedName>
</protein>